<dbReference type="EMBL" id="JBEZAE010000029">
    <property type="protein sequence ID" value="MEU7074704.1"/>
    <property type="molecule type" value="Genomic_DNA"/>
</dbReference>
<sequence length="81" mass="9372">MTIAYVVLSGDTPTLSADTLQAAQDAALAAHTEYLTVENYDFRWNEYHEGRKWRLMQRSKDRKGRFSWTMRAVHAVEHVTA</sequence>
<comment type="caution">
    <text evidence="1">The sequence shown here is derived from an EMBL/GenBank/DDBJ whole genome shotgun (WGS) entry which is preliminary data.</text>
</comment>
<reference evidence="1 2" key="1">
    <citation type="submission" date="2024-06" db="EMBL/GenBank/DDBJ databases">
        <title>The Natural Products Discovery Center: Release of the First 8490 Sequenced Strains for Exploring Actinobacteria Biosynthetic Diversity.</title>
        <authorList>
            <person name="Kalkreuter E."/>
            <person name="Kautsar S.A."/>
            <person name="Yang D."/>
            <person name="Bader C.D."/>
            <person name="Teijaro C.N."/>
            <person name="Fluegel L."/>
            <person name="Davis C.M."/>
            <person name="Simpson J.R."/>
            <person name="Lauterbach L."/>
            <person name="Steele A.D."/>
            <person name="Gui C."/>
            <person name="Meng S."/>
            <person name="Li G."/>
            <person name="Viehrig K."/>
            <person name="Ye F."/>
            <person name="Su P."/>
            <person name="Kiefer A.F."/>
            <person name="Nichols A."/>
            <person name="Cepeda A.J."/>
            <person name="Yan W."/>
            <person name="Fan B."/>
            <person name="Jiang Y."/>
            <person name="Adhikari A."/>
            <person name="Zheng C.-J."/>
            <person name="Schuster L."/>
            <person name="Cowan T.M."/>
            <person name="Smanski M.J."/>
            <person name="Chevrette M.G."/>
            <person name="De Carvalho L.P.S."/>
            <person name="Shen B."/>
        </authorList>
    </citation>
    <scope>NUCLEOTIDE SEQUENCE [LARGE SCALE GENOMIC DNA]</scope>
    <source>
        <strain evidence="1 2">NPDC045974</strain>
    </source>
</reference>
<dbReference type="Proteomes" id="UP001551329">
    <property type="component" value="Unassembled WGS sequence"/>
</dbReference>
<accession>A0ABV3CIV2</accession>
<evidence type="ECO:0000313" key="2">
    <source>
        <dbReference type="Proteomes" id="UP001551329"/>
    </source>
</evidence>
<evidence type="ECO:0000313" key="1">
    <source>
        <dbReference type="EMBL" id="MEU7074704.1"/>
    </source>
</evidence>
<protein>
    <submittedName>
        <fullName evidence="1">Uncharacterized protein</fullName>
    </submittedName>
</protein>
<dbReference type="RefSeq" id="WP_358477262.1">
    <property type="nucleotide sequence ID" value="NZ_JBEZAE010000029.1"/>
</dbReference>
<organism evidence="1 2">
    <name type="scientific">Streptomyces narbonensis</name>
    <dbReference type="NCBI Taxonomy" id="67333"/>
    <lineage>
        <taxon>Bacteria</taxon>
        <taxon>Bacillati</taxon>
        <taxon>Actinomycetota</taxon>
        <taxon>Actinomycetes</taxon>
        <taxon>Kitasatosporales</taxon>
        <taxon>Streptomycetaceae</taxon>
        <taxon>Streptomyces</taxon>
    </lineage>
</organism>
<gene>
    <name evidence="1" type="ORF">AB0A88_31890</name>
</gene>
<keyword evidence="2" id="KW-1185">Reference proteome</keyword>
<proteinExistence type="predicted"/>
<name>A0ABV3CIV2_9ACTN</name>